<reference evidence="11 12" key="1">
    <citation type="journal article" date="2011" name="Proc. Natl. Acad. Sci. U.S.A.">
        <title>Comparative genomics of xylose-fermenting fungi for enhanced biofuel production.</title>
        <authorList>
            <person name="Wohlbach D.J."/>
            <person name="Kuo A."/>
            <person name="Sato T.K."/>
            <person name="Potts K.M."/>
            <person name="Salamov A.A."/>
            <person name="LaButti K.M."/>
            <person name="Sun H."/>
            <person name="Clum A."/>
            <person name="Pangilinan J.L."/>
            <person name="Lindquist E.A."/>
            <person name="Lucas S."/>
            <person name="Lapidus A."/>
            <person name="Jin M."/>
            <person name="Gunawan C."/>
            <person name="Balan V."/>
            <person name="Dale B.E."/>
            <person name="Jeffries T.W."/>
            <person name="Zinkel R."/>
            <person name="Barry K.W."/>
            <person name="Grigoriev I.V."/>
            <person name="Gasch A.P."/>
        </authorList>
    </citation>
    <scope>NUCLEOTIDE SEQUENCE [LARGE SCALE GENOMIC DNA]</scope>
    <source>
        <strain evidence="12">NRRL Y-27907 / 11-Y1</strain>
    </source>
</reference>
<accession>G3AQU1</accession>
<dbReference type="PANTHER" id="PTHR24269:SF16">
    <property type="entry name" value="PROTEIN SLG1"/>
    <property type="match status" value="1"/>
</dbReference>
<keyword evidence="2 8" id="KW-0812">Transmembrane</keyword>
<dbReference type="STRING" id="619300.G3AQU1"/>
<keyword evidence="3 9" id="KW-0732">Signal</keyword>
<dbReference type="OMA" id="MTSIGCF"/>
<dbReference type="InterPro" id="IPR002889">
    <property type="entry name" value="WSC_carb-bd"/>
</dbReference>
<keyword evidence="5 8" id="KW-0472">Membrane</keyword>
<comment type="subcellular location">
    <subcellularLocation>
        <location evidence="1">Membrane</location>
        <topology evidence="1">Single-pass membrane protein</topology>
    </subcellularLocation>
</comment>
<feature type="compositionally biased region" description="Basic and acidic residues" evidence="7">
    <location>
        <begin position="182"/>
        <end position="191"/>
    </location>
</feature>
<evidence type="ECO:0000259" key="10">
    <source>
        <dbReference type="PROSITE" id="PS51212"/>
    </source>
</evidence>
<name>G3AQU1_SPAPN</name>
<feature type="domain" description="WSC" evidence="10">
    <location>
        <begin position="24"/>
        <end position="107"/>
    </location>
</feature>
<evidence type="ECO:0000256" key="9">
    <source>
        <dbReference type="SAM" id="SignalP"/>
    </source>
</evidence>
<dbReference type="GeneID" id="18874231"/>
<dbReference type="KEGG" id="spaa:SPAPADRAFT_62249"/>
<evidence type="ECO:0000256" key="2">
    <source>
        <dbReference type="ARBA" id="ARBA00022692"/>
    </source>
</evidence>
<feature type="compositionally biased region" description="Basic residues" evidence="7">
    <location>
        <begin position="240"/>
        <end position="254"/>
    </location>
</feature>
<keyword evidence="12" id="KW-1185">Reference proteome</keyword>
<proteinExistence type="predicted"/>
<feature type="compositionally biased region" description="Low complexity" evidence="7">
    <location>
        <begin position="112"/>
        <end position="155"/>
    </location>
</feature>
<dbReference type="InParanoid" id="G3AQU1"/>
<dbReference type="RefSeq" id="XP_007376416.1">
    <property type="nucleotide sequence ID" value="XM_007376354.1"/>
</dbReference>
<feature type="region of interest" description="Disordered" evidence="7">
    <location>
        <begin position="106"/>
        <end position="191"/>
    </location>
</feature>
<evidence type="ECO:0000256" key="3">
    <source>
        <dbReference type="ARBA" id="ARBA00022729"/>
    </source>
</evidence>
<organism evidence="12">
    <name type="scientific">Spathaspora passalidarum (strain NRRL Y-27907 / 11-Y1)</name>
    <dbReference type="NCBI Taxonomy" id="619300"/>
    <lineage>
        <taxon>Eukaryota</taxon>
        <taxon>Fungi</taxon>
        <taxon>Dikarya</taxon>
        <taxon>Ascomycota</taxon>
        <taxon>Saccharomycotina</taxon>
        <taxon>Pichiomycetes</taxon>
        <taxon>Debaryomycetaceae</taxon>
        <taxon>Spathaspora</taxon>
    </lineage>
</organism>
<dbReference type="eggNOG" id="ENOG502S7MH">
    <property type="taxonomic scope" value="Eukaryota"/>
</dbReference>
<evidence type="ECO:0000313" key="12">
    <source>
        <dbReference type="Proteomes" id="UP000000709"/>
    </source>
</evidence>
<protein>
    <recommendedName>
        <fullName evidence="10">WSC domain-containing protein</fullName>
    </recommendedName>
</protein>
<evidence type="ECO:0000256" key="7">
    <source>
        <dbReference type="SAM" id="MobiDB-lite"/>
    </source>
</evidence>
<feature type="transmembrane region" description="Helical" evidence="8">
    <location>
        <begin position="195"/>
        <end position="220"/>
    </location>
</feature>
<dbReference type="OrthoDB" id="5985073at2759"/>
<dbReference type="HOGENOM" id="CLU_024893_0_1_1"/>
<evidence type="ECO:0000256" key="1">
    <source>
        <dbReference type="ARBA" id="ARBA00004167"/>
    </source>
</evidence>
<feature type="signal peptide" evidence="9">
    <location>
        <begin position="1"/>
        <end position="20"/>
    </location>
</feature>
<evidence type="ECO:0000313" key="11">
    <source>
        <dbReference type="EMBL" id="EGW31638.1"/>
    </source>
</evidence>
<keyword evidence="6" id="KW-0325">Glycoprotein</keyword>
<dbReference type="PROSITE" id="PS51212">
    <property type="entry name" value="WSC"/>
    <property type="match status" value="1"/>
</dbReference>
<dbReference type="PANTHER" id="PTHR24269">
    <property type="entry name" value="KREMEN PROTEIN"/>
    <property type="match status" value="1"/>
</dbReference>
<dbReference type="InterPro" id="IPR051836">
    <property type="entry name" value="Kremen_rcpt"/>
</dbReference>
<evidence type="ECO:0000256" key="6">
    <source>
        <dbReference type="ARBA" id="ARBA00023180"/>
    </source>
</evidence>
<feature type="chain" id="PRO_5003442516" description="WSC domain-containing protein" evidence="9">
    <location>
        <begin position="21"/>
        <end position="315"/>
    </location>
</feature>
<gene>
    <name evidence="11" type="ORF">SPAPADRAFT_62249</name>
</gene>
<dbReference type="EMBL" id="GL996503">
    <property type="protein sequence ID" value="EGW31638.1"/>
    <property type="molecule type" value="Genomic_DNA"/>
</dbReference>
<dbReference type="Proteomes" id="UP000000709">
    <property type="component" value="Unassembled WGS sequence"/>
</dbReference>
<dbReference type="AlphaFoldDB" id="G3AQU1"/>
<evidence type="ECO:0000256" key="8">
    <source>
        <dbReference type="SAM" id="Phobius"/>
    </source>
</evidence>
<keyword evidence="4 8" id="KW-1133">Transmembrane helix</keyword>
<evidence type="ECO:0000256" key="5">
    <source>
        <dbReference type="ARBA" id="ARBA00023136"/>
    </source>
</evidence>
<dbReference type="GO" id="GO:0005886">
    <property type="term" value="C:plasma membrane"/>
    <property type="evidence" value="ECO:0007669"/>
    <property type="project" value="TreeGrafter"/>
</dbReference>
<sequence>MKYLYKTLILFLAVISLVKSDDAPSSLIGCFGSASGQNKGSYEYQTSSYCSKQCSNSQYIAVKGQQCICLDSLPSNKVSNSQCSTPCPGYGTQNCGGNNAYSVFQGPKYNADDSPNSESSDAPSSSTSDTSSSVTSPPTSSSTGHSYSTTTSSGSVIVKTITKDSPTPTETEDAETSTATDGNKDNKKKESKTNVGAIAGGVVGGVLGAGLIGALIVLWLKKRNDDDDYDEEEFFEQKPMSRHHGSTRGTRRNKNPLDMPMSNPFVDPHERTNESAFVDPRVNPIMMGRRRLSEGSLVDAADYSRKVLQVANPDS</sequence>
<dbReference type="Pfam" id="PF01822">
    <property type="entry name" value="WSC"/>
    <property type="match status" value="1"/>
</dbReference>
<evidence type="ECO:0000256" key="4">
    <source>
        <dbReference type="ARBA" id="ARBA00022989"/>
    </source>
</evidence>
<dbReference type="SMART" id="SM00321">
    <property type="entry name" value="WSC"/>
    <property type="match status" value="1"/>
</dbReference>
<feature type="region of interest" description="Disordered" evidence="7">
    <location>
        <begin position="231"/>
        <end position="259"/>
    </location>
</feature>